<protein>
    <recommendedName>
        <fullName evidence="1">YpoC-like domain-containing protein</fullName>
    </recommendedName>
</protein>
<evidence type="ECO:0000313" key="3">
    <source>
        <dbReference type="Proteomes" id="UP000256519"/>
    </source>
</evidence>
<dbReference type="Pfam" id="PF21747">
    <property type="entry name" value="YpoC"/>
    <property type="match status" value="1"/>
</dbReference>
<sequence>MLPIEVPSHFICEPFYSKEDRVLEVDKKNGRNYFAYDILYDVHKETKTPWRDVQKNIRPFFEKWETQREELYTLFSQRKAKEAAPCMKQAAAMYISLLFWINGQPVRRLSRLQEDIAELTYKPINCAERLMFLLQRVSSYQAYIQLTELFNELRKQYAKMLILHKK</sequence>
<dbReference type="AlphaFoldDB" id="A0A3D8X616"/>
<organism evidence="2 3">
    <name type="scientific">Priestia megaterium</name>
    <name type="common">Bacillus megaterium</name>
    <dbReference type="NCBI Taxonomy" id="1404"/>
    <lineage>
        <taxon>Bacteria</taxon>
        <taxon>Bacillati</taxon>
        <taxon>Bacillota</taxon>
        <taxon>Bacilli</taxon>
        <taxon>Bacillales</taxon>
        <taxon>Bacillaceae</taxon>
        <taxon>Priestia</taxon>
    </lineage>
</organism>
<dbReference type="EMBL" id="PQWM01000007">
    <property type="protein sequence ID" value="RDZ16460.1"/>
    <property type="molecule type" value="Genomic_DNA"/>
</dbReference>
<comment type="caution">
    <text evidence="2">The sequence shown here is derived from an EMBL/GenBank/DDBJ whole genome shotgun (WGS) entry which is preliminary data.</text>
</comment>
<dbReference type="Proteomes" id="UP000256519">
    <property type="component" value="Unassembled WGS sequence"/>
</dbReference>
<reference evidence="2 3" key="1">
    <citation type="journal article" date="2018" name="Appl. Environ. Microbiol.">
        <title>Antimicrobial susceptibility testing and tentative epidemiological cut-off values of five Bacillus species relevant for use as animal feed additives or for plant protection.</title>
        <authorList>
            <person name="Agerso Y."/>
            <person name="Stuer-Lauridsen B."/>
            <person name="Bjerre K."/>
            <person name="Jensen M.G."/>
            <person name="Johansen E."/>
            <person name="Bennedsen M."/>
            <person name="Brockmann E."/>
            <person name="Nielsen B."/>
        </authorList>
    </citation>
    <scope>NUCLEOTIDE SEQUENCE [LARGE SCALE GENOMIC DNA]</scope>
    <source>
        <strain evidence="2 3">CHCC20162</strain>
    </source>
</reference>
<name>A0A3D8X616_PRIMG</name>
<evidence type="ECO:0000313" key="2">
    <source>
        <dbReference type="EMBL" id="RDZ16460.1"/>
    </source>
</evidence>
<accession>A0A3D8X616</accession>
<dbReference type="RefSeq" id="WP_116073381.1">
    <property type="nucleotide sequence ID" value="NZ_CP187630.1"/>
</dbReference>
<gene>
    <name evidence="2" type="ORF">C3744_08035</name>
</gene>
<proteinExistence type="predicted"/>
<dbReference type="InterPro" id="IPR048427">
    <property type="entry name" value="YpoC"/>
</dbReference>
<feature type="domain" description="YpoC-like" evidence="1">
    <location>
        <begin position="55"/>
        <end position="165"/>
    </location>
</feature>
<evidence type="ECO:0000259" key="1">
    <source>
        <dbReference type="Pfam" id="PF21747"/>
    </source>
</evidence>